<keyword evidence="5" id="KW-1185">Reference proteome</keyword>
<dbReference type="Gene3D" id="3.40.50.300">
    <property type="entry name" value="P-loop containing nucleotide triphosphate hydrolases"/>
    <property type="match status" value="1"/>
</dbReference>
<comment type="similarity">
    <text evidence="1">Belongs to the small GTPase superfamily. Rab family.</text>
</comment>
<evidence type="ECO:0000313" key="4">
    <source>
        <dbReference type="EMBL" id="KAF5394939.1"/>
    </source>
</evidence>
<dbReference type="NCBIfam" id="TIGR00231">
    <property type="entry name" value="small_GTP"/>
    <property type="match status" value="1"/>
</dbReference>
<keyword evidence="3" id="KW-1133">Transmembrane helix</keyword>
<feature type="transmembrane region" description="Helical" evidence="3">
    <location>
        <begin position="39"/>
        <end position="62"/>
    </location>
</feature>
<name>A0A8J4SZ99_9TREM</name>
<dbReference type="FunFam" id="3.40.50.300:FF:001447">
    <property type="entry name" value="Ras-related protein Rab-1B"/>
    <property type="match status" value="1"/>
</dbReference>
<dbReference type="PANTHER" id="PTHR47978">
    <property type="match status" value="1"/>
</dbReference>
<proteinExistence type="inferred from homology"/>
<dbReference type="GO" id="GO:0005525">
    <property type="term" value="F:GTP binding"/>
    <property type="evidence" value="ECO:0007669"/>
    <property type="project" value="InterPro"/>
</dbReference>
<feature type="transmembrane region" description="Helical" evidence="3">
    <location>
        <begin position="6"/>
        <end position="30"/>
    </location>
</feature>
<dbReference type="AlphaFoldDB" id="A0A8J4SZ99"/>
<dbReference type="SMART" id="SM00174">
    <property type="entry name" value="RHO"/>
    <property type="match status" value="1"/>
</dbReference>
<dbReference type="InterPro" id="IPR001806">
    <property type="entry name" value="Small_GTPase"/>
</dbReference>
<dbReference type="GO" id="GO:0003924">
    <property type="term" value="F:GTPase activity"/>
    <property type="evidence" value="ECO:0007669"/>
    <property type="project" value="InterPro"/>
</dbReference>
<dbReference type="PRINTS" id="PR00449">
    <property type="entry name" value="RASTRNSFRMNG"/>
</dbReference>
<protein>
    <submittedName>
        <fullName evidence="4">RAS-domain-containing protein</fullName>
    </submittedName>
</protein>
<dbReference type="PROSITE" id="PS51419">
    <property type="entry name" value="RAB"/>
    <property type="match status" value="1"/>
</dbReference>
<dbReference type="SUPFAM" id="SSF52540">
    <property type="entry name" value="P-loop containing nucleoside triphosphate hydrolases"/>
    <property type="match status" value="1"/>
</dbReference>
<comment type="caution">
    <text evidence="4">The sequence shown here is derived from an EMBL/GenBank/DDBJ whole genome shotgun (WGS) entry which is preliminary data.</text>
</comment>
<dbReference type="SMART" id="SM00175">
    <property type="entry name" value="RAB"/>
    <property type="match status" value="1"/>
</dbReference>
<evidence type="ECO:0000256" key="3">
    <source>
        <dbReference type="SAM" id="Phobius"/>
    </source>
</evidence>
<dbReference type="Pfam" id="PF00071">
    <property type="entry name" value="Ras"/>
    <property type="match status" value="1"/>
</dbReference>
<keyword evidence="3" id="KW-0812">Transmembrane</keyword>
<dbReference type="Proteomes" id="UP000748531">
    <property type="component" value="Unassembled WGS sequence"/>
</dbReference>
<organism evidence="4 5">
    <name type="scientific">Paragonimus heterotremus</name>
    <dbReference type="NCBI Taxonomy" id="100268"/>
    <lineage>
        <taxon>Eukaryota</taxon>
        <taxon>Metazoa</taxon>
        <taxon>Spiralia</taxon>
        <taxon>Lophotrochozoa</taxon>
        <taxon>Platyhelminthes</taxon>
        <taxon>Trematoda</taxon>
        <taxon>Digenea</taxon>
        <taxon>Plagiorchiida</taxon>
        <taxon>Troglotremata</taxon>
        <taxon>Troglotrematidae</taxon>
        <taxon>Paragonimus</taxon>
    </lineage>
</organism>
<dbReference type="InterPro" id="IPR005225">
    <property type="entry name" value="Small_GTP-bd"/>
</dbReference>
<keyword evidence="3" id="KW-0472">Membrane</keyword>
<reference evidence="4" key="1">
    <citation type="submission" date="2019-05" db="EMBL/GenBank/DDBJ databases">
        <title>Annotation for the trematode Paragonimus heterotremus.</title>
        <authorList>
            <person name="Choi Y.-J."/>
        </authorList>
    </citation>
    <scope>NUCLEOTIDE SEQUENCE</scope>
    <source>
        <strain evidence="4">LC</strain>
    </source>
</reference>
<dbReference type="OrthoDB" id="63533at2759"/>
<sequence length="205" mass="22917">MFDFFISFLIGLQFFILPNLSARAAVLYFARSQSHRNHLLACLVSFYLFYILSLIIIAVPFFHHESVPPPFFSGQERYHSLAPMYYRNAQAAIIVYDITNLSSFERAKAWVHELNERANSVKVLALAGNKLDLESQRAVTTEQAQAYATENGLIFMETSAKDCTNITELFTAVALRLPVDTGDEAVEGQQLTAGDASAPGHKCCR</sequence>
<dbReference type="EMBL" id="LUCH01017486">
    <property type="protein sequence ID" value="KAF5394939.1"/>
    <property type="molecule type" value="Genomic_DNA"/>
</dbReference>
<evidence type="ECO:0000256" key="2">
    <source>
        <dbReference type="ARBA" id="ARBA00022741"/>
    </source>
</evidence>
<dbReference type="PROSITE" id="PS51421">
    <property type="entry name" value="RAS"/>
    <property type="match status" value="1"/>
</dbReference>
<keyword evidence="2" id="KW-0547">Nucleotide-binding</keyword>
<dbReference type="SMART" id="SM00173">
    <property type="entry name" value="RAS"/>
    <property type="match status" value="1"/>
</dbReference>
<gene>
    <name evidence="4" type="ORF">PHET_09342</name>
</gene>
<evidence type="ECO:0000256" key="1">
    <source>
        <dbReference type="ARBA" id="ARBA00006270"/>
    </source>
</evidence>
<evidence type="ECO:0000313" key="5">
    <source>
        <dbReference type="Proteomes" id="UP000748531"/>
    </source>
</evidence>
<dbReference type="InterPro" id="IPR027417">
    <property type="entry name" value="P-loop_NTPase"/>
</dbReference>
<accession>A0A8J4SZ99</accession>